<feature type="transmembrane region" description="Helical" evidence="9">
    <location>
        <begin position="194"/>
        <end position="215"/>
    </location>
</feature>
<feature type="transmembrane region" description="Helical" evidence="9">
    <location>
        <begin position="67"/>
        <end position="85"/>
    </location>
</feature>
<comment type="subcellular location">
    <subcellularLocation>
        <location evidence="1">Cell membrane</location>
        <topology evidence="1">Multi-pass membrane protein</topology>
    </subcellularLocation>
</comment>
<sequence>MTQFLEVVLRGLGSGSIYALLALGFVIIYKSTGVISFAQPAMMLTGATITSYVGPALGVMLFTGFSFFVSMAVAALLTAALALVIERGAVRPMVGRPAFVVAIITIGIDIVVRVVTSGFIGLGARNIPNPWGLERVELIGLRVQERHLVSLATLAVVVAALFWFYRYTRHGLAMRAAAFDQEAALTQGVSVGSVFALSWAMAGALAAVAGTLLAISAGVDRQIWIVALVALPAIILGGLDSLEGAVIGGLAIGVVESLVGTYQRDYAPWLGDNFAVVSPYVLMLLVLMAKPYGIFGTPEVRRV</sequence>
<dbReference type="PANTHER" id="PTHR11795:SF451">
    <property type="entry name" value="ABC TRANSPORTER PERMEASE PROTEIN"/>
    <property type="match status" value="1"/>
</dbReference>
<reference evidence="10 11" key="1">
    <citation type="submission" date="2019-01" db="EMBL/GenBank/DDBJ databases">
        <title>Novel species of Nocardioides.</title>
        <authorList>
            <person name="Liu Q."/>
            <person name="Xin Y.-H."/>
        </authorList>
    </citation>
    <scope>NUCLEOTIDE SEQUENCE [LARGE SCALE GENOMIC DNA]</scope>
    <source>
        <strain evidence="10 11">CGMCC 4.6875</strain>
    </source>
</reference>
<evidence type="ECO:0000256" key="4">
    <source>
        <dbReference type="ARBA" id="ARBA00022692"/>
    </source>
</evidence>
<dbReference type="GO" id="GO:0005886">
    <property type="term" value="C:plasma membrane"/>
    <property type="evidence" value="ECO:0007669"/>
    <property type="project" value="UniProtKB-SubCell"/>
</dbReference>
<feature type="transmembrane region" description="Helical" evidence="9">
    <location>
        <begin position="12"/>
        <end position="29"/>
    </location>
</feature>
<proteinExistence type="inferred from homology"/>
<keyword evidence="5" id="KW-0029">Amino-acid transport</keyword>
<feature type="transmembrane region" description="Helical" evidence="9">
    <location>
        <begin position="41"/>
        <end position="61"/>
    </location>
</feature>
<dbReference type="Pfam" id="PF02653">
    <property type="entry name" value="BPD_transp_2"/>
    <property type="match status" value="1"/>
</dbReference>
<comment type="caution">
    <text evidence="10">The sequence shown here is derived from an EMBL/GenBank/DDBJ whole genome shotgun (WGS) entry which is preliminary data.</text>
</comment>
<keyword evidence="11" id="KW-1185">Reference proteome</keyword>
<protein>
    <submittedName>
        <fullName evidence="10">Branched-chain amino acid ABC transporter permease</fullName>
    </submittedName>
</protein>
<accession>A0A4Q2SAX6</accession>
<dbReference type="InterPro" id="IPR001851">
    <property type="entry name" value="ABC_transp_permease"/>
</dbReference>
<evidence type="ECO:0000256" key="2">
    <source>
        <dbReference type="ARBA" id="ARBA00022448"/>
    </source>
</evidence>
<keyword evidence="2" id="KW-0813">Transport</keyword>
<gene>
    <name evidence="10" type="ORF">EUA07_10240</name>
</gene>
<dbReference type="PANTHER" id="PTHR11795">
    <property type="entry name" value="BRANCHED-CHAIN AMINO ACID TRANSPORT SYSTEM PERMEASE PROTEIN LIVH"/>
    <property type="match status" value="1"/>
</dbReference>
<dbReference type="GO" id="GO:0006865">
    <property type="term" value="P:amino acid transport"/>
    <property type="evidence" value="ECO:0007669"/>
    <property type="project" value="UniProtKB-KW"/>
</dbReference>
<feature type="transmembrane region" description="Helical" evidence="9">
    <location>
        <begin position="97"/>
        <end position="127"/>
    </location>
</feature>
<evidence type="ECO:0000256" key="7">
    <source>
        <dbReference type="ARBA" id="ARBA00023136"/>
    </source>
</evidence>
<name>A0A4Q2SAX6_9ACTN</name>
<organism evidence="10 11">
    <name type="scientific">Nocardioides ganghwensis</name>
    <dbReference type="NCBI Taxonomy" id="252230"/>
    <lineage>
        <taxon>Bacteria</taxon>
        <taxon>Bacillati</taxon>
        <taxon>Actinomycetota</taxon>
        <taxon>Actinomycetes</taxon>
        <taxon>Propionibacteriales</taxon>
        <taxon>Nocardioidaceae</taxon>
        <taxon>Nocardioides</taxon>
    </lineage>
</organism>
<dbReference type="CDD" id="cd06582">
    <property type="entry name" value="TM_PBP1_LivH_like"/>
    <property type="match status" value="1"/>
</dbReference>
<dbReference type="GO" id="GO:0022857">
    <property type="term" value="F:transmembrane transporter activity"/>
    <property type="evidence" value="ECO:0007669"/>
    <property type="project" value="InterPro"/>
</dbReference>
<keyword evidence="6 9" id="KW-1133">Transmembrane helix</keyword>
<evidence type="ECO:0000256" key="3">
    <source>
        <dbReference type="ARBA" id="ARBA00022475"/>
    </source>
</evidence>
<dbReference type="AlphaFoldDB" id="A0A4Q2SAX6"/>
<evidence type="ECO:0000313" key="10">
    <source>
        <dbReference type="EMBL" id="RYC01929.1"/>
    </source>
</evidence>
<evidence type="ECO:0000256" key="1">
    <source>
        <dbReference type="ARBA" id="ARBA00004651"/>
    </source>
</evidence>
<evidence type="ECO:0000256" key="9">
    <source>
        <dbReference type="SAM" id="Phobius"/>
    </source>
</evidence>
<evidence type="ECO:0000256" key="8">
    <source>
        <dbReference type="ARBA" id="ARBA00037998"/>
    </source>
</evidence>
<dbReference type="OrthoDB" id="9807115at2"/>
<feature type="transmembrane region" description="Helical" evidence="9">
    <location>
        <begin position="147"/>
        <end position="165"/>
    </location>
</feature>
<dbReference type="Proteomes" id="UP000293291">
    <property type="component" value="Unassembled WGS sequence"/>
</dbReference>
<keyword evidence="4 9" id="KW-0812">Transmembrane</keyword>
<comment type="similarity">
    <text evidence="8">Belongs to the binding-protein-dependent transport system permease family. LivHM subfamily.</text>
</comment>
<keyword evidence="3" id="KW-1003">Cell membrane</keyword>
<feature type="transmembrane region" description="Helical" evidence="9">
    <location>
        <begin position="221"/>
        <end position="239"/>
    </location>
</feature>
<dbReference type="EMBL" id="SDWU01000010">
    <property type="protein sequence ID" value="RYC01929.1"/>
    <property type="molecule type" value="Genomic_DNA"/>
</dbReference>
<feature type="transmembrane region" description="Helical" evidence="9">
    <location>
        <begin position="274"/>
        <end position="295"/>
    </location>
</feature>
<evidence type="ECO:0000313" key="11">
    <source>
        <dbReference type="Proteomes" id="UP000293291"/>
    </source>
</evidence>
<dbReference type="InterPro" id="IPR052157">
    <property type="entry name" value="BCAA_transport_permease"/>
</dbReference>
<dbReference type="RefSeq" id="WP_129455062.1">
    <property type="nucleotide sequence ID" value="NZ_JACXYX010000014.1"/>
</dbReference>
<evidence type="ECO:0000256" key="5">
    <source>
        <dbReference type="ARBA" id="ARBA00022970"/>
    </source>
</evidence>
<keyword evidence="7 9" id="KW-0472">Membrane</keyword>
<evidence type="ECO:0000256" key="6">
    <source>
        <dbReference type="ARBA" id="ARBA00022989"/>
    </source>
</evidence>